<keyword evidence="2 5" id="KW-0812">Transmembrane</keyword>
<dbReference type="PANTHER" id="PTHR31465:SF8">
    <property type="entry name" value="DOMAIN PROTEIN, PUTATIVE (AFU_ORTHOLOGUE AFUA_6G14140)-RELATED"/>
    <property type="match status" value="1"/>
</dbReference>
<evidence type="ECO:0000256" key="1">
    <source>
        <dbReference type="ARBA" id="ARBA00004141"/>
    </source>
</evidence>
<feature type="transmembrane region" description="Helical" evidence="5">
    <location>
        <begin position="80"/>
        <end position="98"/>
    </location>
</feature>
<dbReference type="Proteomes" id="UP000887226">
    <property type="component" value="Unassembled WGS sequence"/>
</dbReference>
<evidence type="ECO:0000256" key="2">
    <source>
        <dbReference type="ARBA" id="ARBA00022692"/>
    </source>
</evidence>
<dbReference type="Pfam" id="PF04479">
    <property type="entry name" value="RTA1"/>
    <property type="match status" value="1"/>
</dbReference>
<evidence type="ECO:0000313" key="6">
    <source>
        <dbReference type="EMBL" id="KAG9248908.1"/>
    </source>
</evidence>
<comment type="caution">
    <text evidence="6">The sequence shown here is derived from an EMBL/GenBank/DDBJ whole genome shotgun (WGS) entry which is preliminary data.</text>
</comment>
<sequence length="127" mass="14438">YAWIFIVCDIISILVQAVGACITAWGNVVKFRNDLMIVGLFTQVLVILFFAILAGEYAYRAHKFRARLDTATRELRHSLKLLRFIFAVSLSFTCIMIRCTSRVAEMSRGWANPLMRNQTDFIVLGSA</sequence>
<evidence type="ECO:0000256" key="3">
    <source>
        <dbReference type="ARBA" id="ARBA00022989"/>
    </source>
</evidence>
<keyword evidence="4 5" id="KW-0472">Membrane</keyword>
<dbReference type="AlphaFoldDB" id="A0A9P8CJ26"/>
<evidence type="ECO:0000256" key="5">
    <source>
        <dbReference type="SAM" id="Phobius"/>
    </source>
</evidence>
<dbReference type="OrthoDB" id="4521223at2759"/>
<feature type="transmembrane region" description="Helical" evidence="5">
    <location>
        <begin position="35"/>
        <end position="59"/>
    </location>
</feature>
<dbReference type="EMBL" id="MU253741">
    <property type="protein sequence ID" value="KAG9248908.1"/>
    <property type="molecule type" value="Genomic_DNA"/>
</dbReference>
<organism evidence="6 7">
    <name type="scientific">Calycina marina</name>
    <dbReference type="NCBI Taxonomy" id="1763456"/>
    <lineage>
        <taxon>Eukaryota</taxon>
        <taxon>Fungi</taxon>
        <taxon>Dikarya</taxon>
        <taxon>Ascomycota</taxon>
        <taxon>Pezizomycotina</taxon>
        <taxon>Leotiomycetes</taxon>
        <taxon>Helotiales</taxon>
        <taxon>Pezizellaceae</taxon>
        <taxon>Calycina</taxon>
    </lineage>
</organism>
<evidence type="ECO:0000256" key="4">
    <source>
        <dbReference type="ARBA" id="ARBA00023136"/>
    </source>
</evidence>
<protein>
    <submittedName>
        <fullName evidence="6">Uncharacterized protein</fullName>
    </submittedName>
</protein>
<feature type="non-terminal residue" evidence="6">
    <location>
        <position position="1"/>
    </location>
</feature>
<proteinExistence type="predicted"/>
<evidence type="ECO:0000313" key="7">
    <source>
        <dbReference type="Proteomes" id="UP000887226"/>
    </source>
</evidence>
<dbReference type="GO" id="GO:0005886">
    <property type="term" value="C:plasma membrane"/>
    <property type="evidence" value="ECO:0007669"/>
    <property type="project" value="TreeGrafter"/>
</dbReference>
<dbReference type="GO" id="GO:0000324">
    <property type="term" value="C:fungal-type vacuole"/>
    <property type="evidence" value="ECO:0007669"/>
    <property type="project" value="TreeGrafter"/>
</dbReference>
<accession>A0A9P8CJ26</accession>
<reference evidence="6" key="1">
    <citation type="journal article" date="2021" name="IMA Fungus">
        <title>Genomic characterization of three marine fungi, including Emericellopsis atlantica sp. nov. with signatures of a generalist lifestyle and marine biomass degradation.</title>
        <authorList>
            <person name="Hagestad O.C."/>
            <person name="Hou L."/>
            <person name="Andersen J.H."/>
            <person name="Hansen E.H."/>
            <person name="Altermark B."/>
            <person name="Li C."/>
            <person name="Kuhnert E."/>
            <person name="Cox R.J."/>
            <person name="Crous P.W."/>
            <person name="Spatafora J.W."/>
            <person name="Lail K."/>
            <person name="Amirebrahimi M."/>
            <person name="Lipzen A."/>
            <person name="Pangilinan J."/>
            <person name="Andreopoulos W."/>
            <person name="Hayes R.D."/>
            <person name="Ng V."/>
            <person name="Grigoriev I.V."/>
            <person name="Jackson S.A."/>
            <person name="Sutton T.D.S."/>
            <person name="Dobson A.D.W."/>
            <person name="Rama T."/>
        </authorList>
    </citation>
    <scope>NUCLEOTIDE SEQUENCE</scope>
    <source>
        <strain evidence="6">TRa3180A</strain>
    </source>
</reference>
<name>A0A9P8CJ26_9HELO</name>
<dbReference type="InterPro" id="IPR007568">
    <property type="entry name" value="RTA1"/>
</dbReference>
<keyword evidence="7" id="KW-1185">Reference proteome</keyword>
<dbReference type="PANTHER" id="PTHR31465">
    <property type="entry name" value="PROTEIN RTA1-RELATED"/>
    <property type="match status" value="1"/>
</dbReference>
<gene>
    <name evidence="6" type="ORF">BJ878DRAFT_558376</name>
</gene>
<comment type="subcellular location">
    <subcellularLocation>
        <location evidence="1">Membrane</location>
        <topology evidence="1">Multi-pass membrane protein</topology>
    </subcellularLocation>
</comment>
<keyword evidence="3 5" id="KW-1133">Transmembrane helix</keyword>